<evidence type="ECO:0000313" key="12">
    <source>
        <dbReference type="Proteomes" id="UP000322530"/>
    </source>
</evidence>
<evidence type="ECO:0000256" key="6">
    <source>
        <dbReference type="ARBA" id="ARBA00022989"/>
    </source>
</evidence>
<keyword evidence="7 9" id="KW-0472">Membrane</keyword>
<evidence type="ECO:0000256" key="5">
    <source>
        <dbReference type="ARBA" id="ARBA00022692"/>
    </source>
</evidence>
<dbReference type="InterPro" id="IPR050297">
    <property type="entry name" value="LipidA_mod_glycosyltrf_83"/>
</dbReference>
<keyword evidence="5 9" id="KW-0812">Transmembrane</keyword>
<keyword evidence="6 9" id="KW-1133">Transmembrane helix</keyword>
<dbReference type="PANTHER" id="PTHR33908">
    <property type="entry name" value="MANNOSYLTRANSFERASE YKCB-RELATED"/>
    <property type="match status" value="1"/>
</dbReference>
<feature type="transmembrane region" description="Helical" evidence="9">
    <location>
        <begin position="119"/>
        <end position="138"/>
    </location>
</feature>
<name>A0A5A5TFR0_9CHLR</name>
<feature type="transmembrane region" description="Helical" evidence="9">
    <location>
        <begin position="31"/>
        <end position="49"/>
    </location>
</feature>
<dbReference type="RefSeq" id="WP_149403294.1">
    <property type="nucleotide sequence ID" value="NZ_BIXY01000069.1"/>
</dbReference>
<dbReference type="InterPro" id="IPR038731">
    <property type="entry name" value="RgtA/B/C-like"/>
</dbReference>
<comment type="subcellular location">
    <subcellularLocation>
        <location evidence="1">Cell membrane</location>
        <topology evidence="1">Multi-pass membrane protein</topology>
    </subcellularLocation>
</comment>
<proteinExistence type="predicted"/>
<dbReference type="GO" id="GO:0009103">
    <property type="term" value="P:lipopolysaccharide biosynthetic process"/>
    <property type="evidence" value="ECO:0007669"/>
    <property type="project" value="UniProtKB-ARBA"/>
</dbReference>
<feature type="compositionally biased region" description="Polar residues" evidence="8">
    <location>
        <begin position="10"/>
        <end position="23"/>
    </location>
</feature>
<dbReference type="GO" id="GO:0016763">
    <property type="term" value="F:pentosyltransferase activity"/>
    <property type="evidence" value="ECO:0007669"/>
    <property type="project" value="TreeGrafter"/>
</dbReference>
<gene>
    <name evidence="11" type="ORF">KDI_39740</name>
</gene>
<dbReference type="AlphaFoldDB" id="A0A5A5TFR0"/>
<evidence type="ECO:0000256" key="7">
    <source>
        <dbReference type="ARBA" id="ARBA00023136"/>
    </source>
</evidence>
<dbReference type="OrthoDB" id="138467at2"/>
<evidence type="ECO:0000256" key="2">
    <source>
        <dbReference type="ARBA" id="ARBA00022475"/>
    </source>
</evidence>
<dbReference type="Proteomes" id="UP000322530">
    <property type="component" value="Unassembled WGS sequence"/>
</dbReference>
<evidence type="ECO:0000256" key="8">
    <source>
        <dbReference type="SAM" id="MobiDB-lite"/>
    </source>
</evidence>
<dbReference type="Pfam" id="PF13231">
    <property type="entry name" value="PMT_2"/>
    <property type="match status" value="1"/>
</dbReference>
<sequence>MHTRLEHTTGDNSPQSLPASTSTPIQHKPSIEFFLLIGLAVVTLIPRILLARQLDVVTDEVVYILGGKVYLPLITHANISSSQWYTFNYEHPPLAKILMGLSIAFNNIFGHLFSELFAGRIPSILMGTLLVAAVYWLGRAPFGRTIALIAALSLAFSPWLVYFSALAYLDMTMTAFITIAFLTLWHAIRRPWLFPIVALLVGLGAASKYTAVLVVPGIILFVAYYYFLLRPMMPVEERPILPWKWWVIAIIIAPLAFFIVDPALWLNPLARLSHSFAFEWSHSANGHPTFIAGQYYLHVPHWSIVYIIFTKMSAFLTIPAAIFVVAKIVQLIRFHFNKSRIDYHKAARLAYIVIWLLSILGMFSLLNIVVGTHYHLPLAPPVAVAGVSGLAMIIHFIAGFIHNKGTNAVISSSTPDARVASKPAVLLPIILLALLTIVPHLYGLTTVYAAEGYTNEFFQNNENSTLQVAYPGYREALQWLADNHDTHSNVGLIALPGTLNGYSSSANWFYYNTDMSKLFQLKEAHPKDQSFTQYKYLVWPKHLVQRGYPLPSQTKMIHAITGGNTIYCYILEVDSK</sequence>
<evidence type="ECO:0000256" key="9">
    <source>
        <dbReference type="SAM" id="Phobius"/>
    </source>
</evidence>
<feature type="transmembrane region" description="Helical" evidence="9">
    <location>
        <begin position="145"/>
        <end position="162"/>
    </location>
</feature>
<evidence type="ECO:0000259" key="10">
    <source>
        <dbReference type="Pfam" id="PF13231"/>
    </source>
</evidence>
<comment type="caution">
    <text evidence="11">The sequence shown here is derived from an EMBL/GenBank/DDBJ whole genome shotgun (WGS) entry which is preliminary data.</text>
</comment>
<feature type="region of interest" description="Disordered" evidence="8">
    <location>
        <begin position="1"/>
        <end position="23"/>
    </location>
</feature>
<evidence type="ECO:0000256" key="3">
    <source>
        <dbReference type="ARBA" id="ARBA00022676"/>
    </source>
</evidence>
<reference evidence="11 12" key="1">
    <citation type="submission" date="2019-01" db="EMBL/GenBank/DDBJ databases">
        <title>Draft genome sequence of Dictyobacter sp. Uno17.</title>
        <authorList>
            <person name="Wang C.M."/>
            <person name="Zheng Y."/>
            <person name="Sakai Y."/>
            <person name="Abe K."/>
            <person name="Yokota A."/>
            <person name="Yabe S."/>
        </authorList>
    </citation>
    <scope>NUCLEOTIDE SEQUENCE [LARGE SCALE GENOMIC DNA]</scope>
    <source>
        <strain evidence="11 12">Uno17</strain>
    </source>
</reference>
<feature type="transmembrane region" description="Helical" evidence="9">
    <location>
        <begin position="382"/>
        <end position="403"/>
    </location>
</feature>
<evidence type="ECO:0000313" key="11">
    <source>
        <dbReference type="EMBL" id="GCF10410.1"/>
    </source>
</evidence>
<keyword evidence="12" id="KW-1185">Reference proteome</keyword>
<accession>A0A5A5TFR0</accession>
<organism evidence="11 12">
    <name type="scientific">Dictyobacter arantiisoli</name>
    <dbReference type="NCBI Taxonomy" id="2014874"/>
    <lineage>
        <taxon>Bacteria</taxon>
        <taxon>Bacillati</taxon>
        <taxon>Chloroflexota</taxon>
        <taxon>Ktedonobacteria</taxon>
        <taxon>Ktedonobacterales</taxon>
        <taxon>Dictyobacteraceae</taxon>
        <taxon>Dictyobacter</taxon>
    </lineage>
</organism>
<feature type="domain" description="Glycosyltransferase RgtA/B/C/D-like" evidence="10">
    <location>
        <begin position="91"/>
        <end position="238"/>
    </location>
</feature>
<dbReference type="GO" id="GO:0005886">
    <property type="term" value="C:plasma membrane"/>
    <property type="evidence" value="ECO:0007669"/>
    <property type="project" value="UniProtKB-SubCell"/>
</dbReference>
<keyword evidence="3" id="KW-0328">Glycosyltransferase</keyword>
<protein>
    <recommendedName>
        <fullName evidence="10">Glycosyltransferase RgtA/B/C/D-like domain-containing protein</fullName>
    </recommendedName>
</protein>
<feature type="transmembrane region" description="Helical" evidence="9">
    <location>
        <begin position="424"/>
        <end position="442"/>
    </location>
</feature>
<feature type="transmembrane region" description="Helical" evidence="9">
    <location>
        <begin position="304"/>
        <end position="329"/>
    </location>
</feature>
<feature type="transmembrane region" description="Helical" evidence="9">
    <location>
        <begin position="245"/>
        <end position="266"/>
    </location>
</feature>
<feature type="transmembrane region" description="Helical" evidence="9">
    <location>
        <begin position="213"/>
        <end position="233"/>
    </location>
</feature>
<feature type="transmembrane region" description="Helical" evidence="9">
    <location>
        <begin position="349"/>
        <end position="370"/>
    </location>
</feature>
<dbReference type="EMBL" id="BIXY01000069">
    <property type="protein sequence ID" value="GCF10410.1"/>
    <property type="molecule type" value="Genomic_DNA"/>
</dbReference>
<keyword evidence="4" id="KW-0808">Transferase</keyword>
<evidence type="ECO:0000256" key="1">
    <source>
        <dbReference type="ARBA" id="ARBA00004651"/>
    </source>
</evidence>
<evidence type="ECO:0000256" key="4">
    <source>
        <dbReference type="ARBA" id="ARBA00022679"/>
    </source>
</evidence>
<dbReference type="PANTHER" id="PTHR33908:SF11">
    <property type="entry name" value="MEMBRANE PROTEIN"/>
    <property type="match status" value="1"/>
</dbReference>
<keyword evidence="2" id="KW-1003">Cell membrane</keyword>